<protein>
    <submittedName>
        <fullName evidence="2">Capsule assembly protein Wzi</fullName>
    </submittedName>
</protein>
<keyword evidence="3" id="KW-1185">Reference proteome</keyword>
<dbReference type="STRING" id="1194090.SAMN05443144_11097"/>
<dbReference type="Gene3D" id="2.40.160.130">
    <property type="entry name" value="Capsule assembly protein Wzi"/>
    <property type="match status" value="1"/>
</dbReference>
<dbReference type="OrthoDB" id="1293009at2"/>
<organism evidence="2 3">
    <name type="scientific">Fodinibius roseus</name>
    <dbReference type="NCBI Taxonomy" id="1194090"/>
    <lineage>
        <taxon>Bacteria</taxon>
        <taxon>Pseudomonadati</taxon>
        <taxon>Balneolota</taxon>
        <taxon>Balneolia</taxon>
        <taxon>Balneolales</taxon>
        <taxon>Balneolaceae</taxon>
        <taxon>Fodinibius</taxon>
    </lineage>
</organism>
<evidence type="ECO:0000313" key="2">
    <source>
        <dbReference type="EMBL" id="SHF58482.1"/>
    </source>
</evidence>
<dbReference type="AlphaFoldDB" id="A0A1M5CVM0"/>
<gene>
    <name evidence="2" type="ORF">SAMN05443144_11097</name>
</gene>
<dbReference type="InterPro" id="IPR026950">
    <property type="entry name" value="Caps_assemb_Wzi"/>
</dbReference>
<evidence type="ECO:0000313" key="3">
    <source>
        <dbReference type="Proteomes" id="UP000184041"/>
    </source>
</evidence>
<dbReference type="InterPro" id="IPR038636">
    <property type="entry name" value="Wzi_sf"/>
</dbReference>
<keyword evidence="1" id="KW-0812">Transmembrane</keyword>
<keyword evidence="1" id="KW-1133">Transmembrane helix</keyword>
<proteinExistence type="predicted"/>
<reference evidence="2 3" key="1">
    <citation type="submission" date="2016-11" db="EMBL/GenBank/DDBJ databases">
        <authorList>
            <person name="Jaros S."/>
            <person name="Januszkiewicz K."/>
            <person name="Wedrychowicz H."/>
        </authorList>
    </citation>
    <scope>NUCLEOTIDE SEQUENCE [LARGE SCALE GENOMIC DNA]</scope>
    <source>
        <strain evidence="2 3">DSM 21986</strain>
    </source>
</reference>
<dbReference type="Pfam" id="PF14052">
    <property type="entry name" value="Caps_assemb_Wzi"/>
    <property type="match status" value="1"/>
</dbReference>
<sequence length="597" mass="69651">MNQKREYSLTISLFHTSKITGRVISCFLLITAGIVLLPLRQAGAQTIPVGDFRDDQVRLLQLLSDSTTEISFMNRPVSSERYQKVMQNYRPSDSWWARPFQSPKIELSKDFTLGFYEPVIRGTRNSDLPYGENNGAAWYGRGLNTEFQGGFHITSDFLDVSFRPHIIYQQNRDFDPPRFIPTDINRDIHYVAPGIIPEDSMAQRIDRPWRFGPDSYTTLDWGHSSVRFHHHDIELGLSSEPLWWGPGVQYALTMSNNAAGVPHAFLGTREPLELPWNIGRLQFRWIWGWPANSDYFTHLPVHIYRKKRFMNGLNIIYSPSFLPNFHVGTSRVIHQYIPDEGLNGTDYLAIFQPFPNPDEQVLNGFRDASHYQDKNALSSVFFRWVLPESNTELYGEFYKEDHNWNFRDFLMEPQHGRAYTLGAQKIIQSNRIDFVKINAEINSLIPSLIDDVRPQTYPYTHKRVKQGHTNRGQVLGAAIGPGSSSQYVGAEGYFSKGMVGLFVQRMVDNDHYHFEWNQRWYRQNGFKDLFRHQVKLNVGFKAKYRISDLLLGAKVVWNKHYNYGRHHYGRLPISWKSRYKDDIINMQYQLSLQYLFH</sequence>
<name>A0A1M5CVM0_9BACT</name>
<feature type="transmembrane region" description="Helical" evidence="1">
    <location>
        <begin position="21"/>
        <end position="39"/>
    </location>
</feature>
<dbReference type="EMBL" id="FQUS01000010">
    <property type="protein sequence ID" value="SHF58482.1"/>
    <property type="molecule type" value="Genomic_DNA"/>
</dbReference>
<keyword evidence="1" id="KW-0472">Membrane</keyword>
<dbReference type="RefSeq" id="WP_139240279.1">
    <property type="nucleotide sequence ID" value="NZ_FQUS01000010.1"/>
</dbReference>
<evidence type="ECO:0000256" key="1">
    <source>
        <dbReference type="SAM" id="Phobius"/>
    </source>
</evidence>
<dbReference type="Proteomes" id="UP000184041">
    <property type="component" value="Unassembled WGS sequence"/>
</dbReference>
<accession>A0A1M5CVM0</accession>